<comment type="caution">
    <text evidence="1">The sequence shown here is derived from an EMBL/GenBank/DDBJ whole genome shotgun (WGS) entry which is preliminary data.</text>
</comment>
<feature type="non-terminal residue" evidence="1">
    <location>
        <position position="206"/>
    </location>
</feature>
<feature type="non-terminal residue" evidence="1">
    <location>
        <position position="1"/>
    </location>
</feature>
<dbReference type="EMBL" id="BKCJ010551633">
    <property type="protein sequence ID" value="GFB09855.1"/>
    <property type="molecule type" value="Genomic_DNA"/>
</dbReference>
<evidence type="ECO:0000313" key="1">
    <source>
        <dbReference type="EMBL" id="GFB09855.1"/>
    </source>
</evidence>
<accession>A0A699KXN6</accession>
<name>A0A699KXN6_TANCI</name>
<protein>
    <submittedName>
        <fullName evidence="1">Uncharacterized protein</fullName>
    </submittedName>
</protein>
<reference evidence="1" key="1">
    <citation type="journal article" date="2019" name="Sci. Rep.">
        <title>Draft genome of Tanacetum cinerariifolium, the natural source of mosquito coil.</title>
        <authorList>
            <person name="Yamashiro T."/>
            <person name="Shiraishi A."/>
            <person name="Satake H."/>
            <person name="Nakayama K."/>
        </authorList>
    </citation>
    <scope>NUCLEOTIDE SEQUENCE</scope>
</reference>
<gene>
    <name evidence="1" type="ORF">Tci_681826</name>
</gene>
<proteinExistence type="predicted"/>
<dbReference type="AlphaFoldDB" id="A0A699KXN6"/>
<sequence length="206" mass="23366">GGLNDEGNSLFTMSVNTKALVIDTDPLTVVHPLKFAENIEFPSAKDLKDSVDCHFVVAHVVLDNMLNNRSRKLMTTLSKAKASCDAILEKEVEKDKAYVELERKCNKALQDLDKNPLMLDMRSKIKTLQGQVDKIYGEYSRLVLEQKKWVTYEQALSILYSKFKGLESKRERLKNSETQLLQDINGSRQDRVVVVSKVVPHVATKL</sequence>
<organism evidence="1">
    <name type="scientific">Tanacetum cinerariifolium</name>
    <name type="common">Dalmatian daisy</name>
    <name type="synonym">Chrysanthemum cinerariifolium</name>
    <dbReference type="NCBI Taxonomy" id="118510"/>
    <lineage>
        <taxon>Eukaryota</taxon>
        <taxon>Viridiplantae</taxon>
        <taxon>Streptophyta</taxon>
        <taxon>Embryophyta</taxon>
        <taxon>Tracheophyta</taxon>
        <taxon>Spermatophyta</taxon>
        <taxon>Magnoliopsida</taxon>
        <taxon>eudicotyledons</taxon>
        <taxon>Gunneridae</taxon>
        <taxon>Pentapetalae</taxon>
        <taxon>asterids</taxon>
        <taxon>campanulids</taxon>
        <taxon>Asterales</taxon>
        <taxon>Asteraceae</taxon>
        <taxon>Asteroideae</taxon>
        <taxon>Anthemideae</taxon>
        <taxon>Anthemidinae</taxon>
        <taxon>Tanacetum</taxon>
    </lineage>
</organism>